<dbReference type="EMBL" id="CP097121">
    <property type="protein sequence ID" value="USS90138.1"/>
    <property type="molecule type" value="Genomic_DNA"/>
</dbReference>
<dbReference type="Proteomes" id="UP001056164">
    <property type="component" value="Chromosome"/>
</dbReference>
<dbReference type="InterPro" id="IPR007060">
    <property type="entry name" value="FtsL/DivIC"/>
</dbReference>
<gene>
    <name evidence="3" type="ORF">M3M37_04635</name>
</gene>
<evidence type="ECO:0000313" key="4">
    <source>
        <dbReference type="Proteomes" id="UP001056164"/>
    </source>
</evidence>
<feature type="region of interest" description="Disordered" evidence="1">
    <location>
        <begin position="76"/>
        <end position="95"/>
    </location>
</feature>
<evidence type="ECO:0000256" key="1">
    <source>
        <dbReference type="SAM" id="MobiDB-lite"/>
    </source>
</evidence>
<organism evidence="3 4">
    <name type="scientific">Fructilactobacillus carniphilus</name>
    <dbReference type="NCBI Taxonomy" id="2940297"/>
    <lineage>
        <taxon>Bacteria</taxon>
        <taxon>Bacillati</taxon>
        <taxon>Bacillota</taxon>
        <taxon>Bacilli</taxon>
        <taxon>Lactobacillales</taxon>
        <taxon>Lactobacillaceae</taxon>
        <taxon>Fructilactobacillus</taxon>
    </lineage>
</organism>
<feature type="compositionally biased region" description="Basic and acidic residues" evidence="1">
    <location>
        <begin position="76"/>
        <end position="92"/>
    </location>
</feature>
<keyword evidence="4" id="KW-1185">Reference proteome</keyword>
<feature type="region of interest" description="Disordered" evidence="1">
    <location>
        <begin position="1"/>
        <end position="29"/>
    </location>
</feature>
<dbReference type="Pfam" id="PF04977">
    <property type="entry name" value="DivIC"/>
    <property type="match status" value="1"/>
</dbReference>
<evidence type="ECO:0000256" key="2">
    <source>
        <dbReference type="SAM" id="Phobius"/>
    </source>
</evidence>
<keyword evidence="2" id="KW-0812">Transmembrane</keyword>
<name>A0ABY5BXP5_9LACO</name>
<protein>
    <submittedName>
        <fullName evidence="3">Septum formation initiator family protein</fullName>
    </submittedName>
</protein>
<feature type="transmembrane region" description="Helical" evidence="2">
    <location>
        <begin position="37"/>
        <end position="56"/>
    </location>
</feature>
<dbReference type="RefSeq" id="WP_252794497.1">
    <property type="nucleotide sequence ID" value="NZ_CP097121.1"/>
</dbReference>
<evidence type="ECO:0000313" key="3">
    <source>
        <dbReference type="EMBL" id="USS90138.1"/>
    </source>
</evidence>
<sequence>MNNEKSNVAQLHEAIGSRRPHQPGRNPQIVKRRVRRAVMLIAVFAVGLVFLGVQLFTTNAQIRSMNHNIDREQATLQKRQQERRKLQKRDQRLQNQDYVKALAHSKYDYGKKGETNYHFVKK</sequence>
<reference evidence="3" key="1">
    <citation type="submission" date="2022-05" db="EMBL/GenBank/DDBJ databases">
        <authorList>
            <person name="Oliphant S.A."/>
            <person name="Watson-Haigh N.S."/>
            <person name="Sumby K.M."/>
            <person name="Gardner J.M."/>
            <person name="Jiranek V."/>
        </authorList>
    </citation>
    <scope>NUCLEOTIDE SEQUENCE</scope>
    <source>
        <strain evidence="3">KI4_A6</strain>
    </source>
</reference>
<keyword evidence="2" id="KW-0472">Membrane</keyword>
<keyword evidence="2" id="KW-1133">Transmembrane helix</keyword>
<accession>A0ABY5BXP5</accession>
<proteinExistence type="predicted"/>